<dbReference type="Gene3D" id="1.10.10.10">
    <property type="entry name" value="Winged helix-like DNA-binding domain superfamily/Winged helix DNA-binding domain"/>
    <property type="match status" value="1"/>
</dbReference>
<keyword evidence="1 2" id="KW-0238">DNA-binding</keyword>
<evidence type="ECO:0000313" key="4">
    <source>
        <dbReference type="EMBL" id="OZI58076.1"/>
    </source>
</evidence>
<dbReference type="Pfam" id="PF00486">
    <property type="entry name" value="Trans_reg_C"/>
    <property type="match status" value="1"/>
</dbReference>
<evidence type="ECO:0000313" key="5">
    <source>
        <dbReference type="Proteomes" id="UP000216354"/>
    </source>
</evidence>
<evidence type="ECO:0000256" key="2">
    <source>
        <dbReference type="PROSITE-ProRule" id="PRU01091"/>
    </source>
</evidence>
<comment type="caution">
    <text evidence="4">The sequence shown here is derived from an EMBL/GenBank/DDBJ whole genome shotgun (WGS) entry which is preliminary data.</text>
</comment>
<sequence length="512" mass="55899">MRYHDLVFEPDWLAAHSDDGALIRFTRKERALLQRLAERAPHLLTRAALADALAQDGGEASERNVDFVVNRLRNKLRDSARTPRFIATQYGEGYYWIAAAATSPAPDARPLLVVGPNHGGNADLPRRLSAHLQAESRGHAGIACLNGGATPASCEALLDQARYTLETSSHQDTAQPREHLALVLRHRPTRQIVRTFRSTLALPRAADALDGLAREVLHAMWQHGALAQAHATPTERPLDLRMHETALMLTDSAETWRANEARIAQERAARPDDPRLAVMQALALMSRMILAGGAEPGTDWGQQEETIETLVLAALPRVQDDPMMVLAVARALCFVGRGHAALAERLAQDTFERSAAFAAAFATLAPMRMHAGRIDEAVALYDQGIALSEPGSEFRVSLMVMKCIALLASGERARLEAASAQLYQTKPLTRLQIGLFLAPAAPSALAPDLQAVLGTLDADQASRLMHYAHTVYARHFVMPEHRRNVLIGAYSHFERHFGKAVAPDAVIAALGR</sequence>
<dbReference type="SMART" id="SM00862">
    <property type="entry name" value="Trans_reg_C"/>
    <property type="match status" value="1"/>
</dbReference>
<dbReference type="InterPro" id="IPR036388">
    <property type="entry name" value="WH-like_DNA-bd_sf"/>
</dbReference>
<dbReference type="Proteomes" id="UP000216354">
    <property type="component" value="Unassembled WGS sequence"/>
</dbReference>
<proteinExistence type="predicted"/>
<evidence type="ECO:0000259" key="3">
    <source>
        <dbReference type="PROSITE" id="PS51755"/>
    </source>
</evidence>
<feature type="DNA-binding region" description="OmpR/PhoB-type" evidence="2">
    <location>
        <begin position="1"/>
        <end position="98"/>
    </location>
</feature>
<dbReference type="EMBL" id="NEVR01000005">
    <property type="protein sequence ID" value="OZI58076.1"/>
    <property type="molecule type" value="Genomic_DNA"/>
</dbReference>
<dbReference type="PROSITE" id="PS51755">
    <property type="entry name" value="OMPR_PHOB"/>
    <property type="match status" value="1"/>
</dbReference>
<feature type="domain" description="OmpR/PhoB-type" evidence="3">
    <location>
        <begin position="1"/>
        <end position="98"/>
    </location>
</feature>
<name>A0ABX4EY24_9BORD</name>
<protein>
    <recommendedName>
        <fullName evidence="3">OmpR/PhoB-type domain-containing protein</fullName>
    </recommendedName>
</protein>
<organism evidence="4 5">
    <name type="scientific">Bordetella genomosp. 1</name>
    <dbReference type="NCBI Taxonomy" id="1395607"/>
    <lineage>
        <taxon>Bacteria</taxon>
        <taxon>Pseudomonadati</taxon>
        <taxon>Pseudomonadota</taxon>
        <taxon>Betaproteobacteria</taxon>
        <taxon>Burkholderiales</taxon>
        <taxon>Alcaligenaceae</taxon>
        <taxon>Bordetella</taxon>
    </lineage>
</organism>
<accession>A0ABX4EY24</accession>
<dbReference type="InterPro" id="IPR016032">
    <property type="entry name" value="Sig_transdc_resp-reg_C-effctor"/>
</dbReference>
<dbReference type="InterPro" id="IPR001867">
    <property type="entry name" value="OmpR/PhoB-type_DNA-bd"/>
</dbReference>
<gene>
    <name evidence="4" type="ORF">CAL27_22120</name>
</gene>
<keyword evidence="5" id="KW-1185">Reference proteome</keyword>
<evidence type="ECO:0000256" key="1">
    <source>
        <dbReference type="ARBA" id="ARBA00023125"/>
    </source>
</evidence>
<dbReference type="SUPFAM" id="SSF46894">
    <property type="entry name" value="C-terminal effector domain of the bipartite response regulators"/>
    <property type="match status" value="1"/>
</dbReference>
<reference evidence="4 5" key="1">
    <citation type="submission" date="2017-05" db="EMBL/GenBank/DDBJ databases">
        <title>Complete and WGS of Bordetella genogroups.</title>
        <authorList>
            <person name="Spilker T."/>
            <person name="Lipuma J."/>
        </authorList>
    </citation>
    <scope>NUCLEOTIDE SEQUENCE [LARGE SCALE GENOMIC DNA]</scope>
    <source>
        <strain evidence="4 5">AU9795</strain>
    </source>
</reference>
<dbReference type="RefSeq" id="WP_094832803.1">
    <property type="nucleotide sequence ID" value="NZ_NEVR01000005.1"/>
</dbReference>